<keyword evidence="3" id="KW-1185">Reference proteome</keyword>
<reference evidence="4" key="1">
    <citation type="submission" date="2025-08" db="UniProtKB">
        <authorList>
            <consortium name="RefSeq"/>
        </authorList>
    </citation>
    <scope>IDENTIFICATION</scope>
    <source>
        <strain evidence="4">J_2021</strain>
        <tissue evidence="4">Erythrocytes</tissue>
    </source>
</reference>
<dbReference type="InterPro" id="IPR003690">
    <property type="entry name" value="MTERF"/>
</dbReference>
<accession>A0A8J0UT35</accession>
<dbReference type="OrthoDB" id="9868878at2759"/>
<protein>
    <submittedName>
        <fullName evidence="4">Transcription termination factor 2, mitochondrial isoform X1</fullName>
    </submittedName>
</protein>
<dbReference type="GO" id="GO:0003676">
    <property type="term" value="F:nucleic acid binding"/>
    <property type="evidence" value="ECO:0000318"/>
    <property type="project" value="GO_Central"/>
</dbReference>
<dbReference type="GeneID" id="108710802"/>
<evidence type="ECO:0000313" key="5">
    <source>
        <dbReference type="Xenbase" id="XB-GENE-6488439"/>
    </source>
</evidence>
<dbReference type="SMART" id="SM00733">
    <property type="entry name" value="Mterf"/>
    <property type="match status" value="5"/>
</dbReference>
<dbReference type="AGR" id="Xenbase:XB-GENE-6488439"/>
<sequence>MGVGIRGLILTLASVKDEFESHYEWLNRISTCEETMLKQIVLNLVRLQTSRSNSLALHNQVFLYGKILNTKTRLCPSLYLATDIKDFEKENTRTVDSLYRLCVNIKKIRQLKGWVLSKDVAFVEEIGQILKDMGANEATIANIFESCPEAFLHPPAEINSQRTLWHSVCPNDEQLVKIIEKFPDSFFCYKSTTHQKANIEYFQELRLSNKIISRLLASSPQIFCNSVTSNKKIINELEQNYLCLGGKQTNFKTWLMKLLSQDPFILSKPSLSMKGNLKFFQSLGFSNEEVLKLLSKLKGVIFDINREHMEAGIMFLKTVFKCREEEVKHLIMKCPGLLCYSVPTLNNRIKCMLDEGISVRQIKDCPNVLELTPQIIQFRIQKIKVLGHNVKNANLDIINGTKKDFEANYGKLHVKKERPMFNPVSPLHIEE</sequence>
<evidence type="ECO:0000256" key="1">
    <source>
        <dbReference type="ARBA" id="ARBA00007692"/>
    </source>
</evidence>
<comment type="similarity">
    <text evidence="1">Belongs to the mTERF family.</text>
</comment>
<organism evidence="3 4">
    <name type="scientific">Xenopus laevis</name>
    <name type="common">African clawed frog</name>
    <dbReference type="NCBI Taxonomy" id="8355"/>
    <lineage>
        <taxon>Eukaryota</taxon>
        <taxon>Metazoa</taxon>
        <taxon>Chordata</taxon>
        <taxon>Craniata</taxon>
        <taxon>Vertebrata</taxon>
        <taxon>Euteleostomi</taxon>
        <taxon>Amphibia</taxon>
        <taxon>Batrachia</taxon>
        <taxon>Anura</taxon>
        <taxon>Pipoidea</taxon>
        <taxon>Pipidae</taxon>
        <taxon>Xenopodinae</taxon>
        <taxon>Xenopus</taxon>
        <taxon>Xenopus</taxon>
    </lineage>
</organism>
<dbReference type="Proteomes" id="UP000186698">
    <property type="component" value="Chromosome 3L"/>
</dbReference>
<dbReference type="Pfam" id="PF02536">
    <property type="entry name" value="mTERF"/>
    <property type="match status" value="2"/>
</dbReference>
<dbReference type="GO" id="GO:0005759">
    <property type="term" value="C:mitochondrial matrix"/>
    <property type="evidence" value="ECO:0000318"/>
    <property type="project" value="GO_Central"/>
</dbReference>
<proteinExistence type="inferred from homology"/>
<evidence type="ECO:0000313" key="4">
    <source>
        <dbReference type="RefSeq" id="XP_018107452.1"/>
    </source>
</evidence>
<dbReference type="CTD" id="108710802"/>
<dbReference type="PANTHER" id="PTHR15437">
    <property type="entry name" value="TRANSCRIPTION TERMINATION FACTOR, MITOCHONDRIAL"/>
    <property type="match status" value="1"/>
</dbReference>
<name>A0A8J0UT35_XENLA</name>
<dbReference type="KEGG" id="xla:108710802"/>
<dbReference type="GO" id="GO:0006393">
    <property type="term" value="P:termination of mitochondrial transcription"/>
    <property type="evidence" value="ECO:0000318"/>
    <property type="project" value="GO_Central"/>
</dbReference>
<keyword evidence="2" id="KW-0809">Transit peptide</keyword>
<dbReference type="InterPro" id="IPR038538">
    <property type="entry name" value="MTERF_sf"/>
</dbReference>
<dbReference type="RefSeq" id="XP_018107452.1">
    <property type="nucleotide sequence ID" value="XM_018251963.2"/>
</dbReference>
<gene>
    <name evidence="4 5" type="primary">mterf2.L</name>
</gene>
<evidence type="ECO:0000313" key="3">
    <source>
        <dbReference type="Proteomes" id="UP000186698"/>
    </source>
</evidence>
<dbReference type="PANTHER" id="PTHR15437:SF1">
    <property type="entry name" value="TRANSCRIPTION TERMINATION FACTOR 2, MITOCHONDRIAL"/>
    <property type="match status" value="1"/>
</dbReference>
<dbReference type="Gene3D" id="1.25.70.10">
    <property type="entry name" value="Transcription termination factor 3, mitochondrial"/>
    <property type="match status" value="1"/>
</dbReference>
<dbReference type="AlphaFoldDB" id="A0A8J0UT35"/>
<evidence type="ECO:0000256" key="2">
    <source>
        <dbReference type="ARBA" id="ARBA00022946"/>
    </source>
</evidence>
<dbReference type="Xenbase" id="XB-GENE-6488439">
    <property type="gene designation" value="mterf2.L"/>
</dbReference>